<dbReference type="RefSeq" id="WP_025014959.1">
    <property type="nucleotide sequence ID" value="NZ_AZFU01000004.1"/>
</dbReference>
<sequence>MSVVKENANEILKDYLDDHGIKQSFVAHKMGISNPTFNSRVQGRLKFDADFAIAVSKALGIKPDIFLK</sequence>
<dbReference type="GO" id="GO:0003677">
    <property type="term" value="F:DNA binding"/>
    <property type="evidence" value="ECO:0007669"/>
    <property type="project" value="InterPro"/>
</dbReference>
<evidence type="ECO:0000313" key="3">
    <source>
        <dbReference type="Proteomes" id="UP000051307"/>
    </source>
</evidence>
<name>A0A0R1VN00_9LACO</name>
<gene>
    <name evidence="2" type="ORF">FC59_GL001659</name>
</gene>
<dbReference type="InterPro" id="IPR001387">
    <property type="entry name" value="Cro/C1-type_HTH"/>
</dbReference>
<dbReference type="CDD" id="cd00093">
    <property type="entry name" value="HTH_XRE"/>
    <property type="match status" value="1"/>
</dbReference>
<dbReference type="Pfam" id="PF01381">
    <property type="entry name" value="HTH_3"/>
    <property type="match status" value="1"/>
</dbReference>
<comment type="caution">
    <text evidence="2">The sequence shown here is derived from an EMBL/GenBank/DDBJ whole genome shotgun (WGS) entry which is preliminary data.</text>
</comment>
<reference evidence="2 3" key="1">
    <citation type="journal article" date="2015" name="Genome Announc.">
        <title>Expanding the biotechnology potential of lactobacilli through comparative genomics of 213 strains and associated genera.</title>
        <authorList>
            <person name="Sun Z."/>
            <person name="Harris H.M."/>
            <person name="McCann A."/>
            <person name="Guo C."/>
            <person name="Argimon S."/>
            <person name="Zhang W."/>
            <person name="Yang X."/>
            <person name="Jeffery I.B."/>
            <person name="Cooney J.C."/>
            <person name="Kagawa T.F."/>
            <person name="Liu W."/>
            <person name="Song Y."/>
            <person name="Salvetti E."/>
            <person name="Wrobel A."/>
            <person name="Rasinkangas P."/>
            <person name="Parkhill J."/>
            <person name="Rea M.C."/>
            <person name="O'Sullivan O."/>
            <person name="Ritari J."/>
            <person name="Douillard F.P."/>
            <person name="Paul Ross R."/>
            <person name="Yang R."/>
            <person name="Briner A.E."/>
            <person name="Felis G.E."/>
            <person name="de Vos W.M."/>
            <person name="Barrangou R."/>
            <person name="Klaenhammer T.R."/>
            <person name="Caufield P.W."/>
            <person name="Cui Y."/>
            <person name="Zhang H."/>
            <person name="O'Toole P.W."/>
        </authorList>
    </citation>
    <scope>NUCLEOTIDE SEQUENCE [LARGE SCALE GENOMIC DNA]</scope>
    <source>
        <strain evidence="2 3">DSM 16761</strain>
    </source>
</reference>
<dbReference type="Gene3D" id="1.10.260.40">
    <property type="entry name" value="lambda repressor-like DNA-binding domains"/>
    <property type="match status" value="1"/>
</dbReference>
<dbReference type="AlphaFoldDB" id="A0A0R1VN00"/>
<accession>A0A0R1VN00</accession>
<dbReference type="eggNOG" id="ENOG5030APK">
    <property type="taxonomic scope" value="Bacteria"/>
</dbReference>
<dbReference type="SUPFAM" id="SSF47413">
    <property type="entry name" value="lambda repressor-like DNA-binding domains"/>
    <property type="match status" value="1"/>
</dbReference>
<evidence type="ECO:0000313" key="2">
    <source>
        <dbReference type="EMBL" id="KRM06741.1"/>
    </source>
</evidence>
<feature type="domain" description="HTH cro/C1-type" evidence="1">
    <location>
        <begin position="12"/>
        <end position="66"/>
    </location>
</feature>
<dbReference type="OrthoDB" id="2325301at2"/>
<dbReference type="EMBL" id="AZFU01000004">
    <property type="protein sequence ID" value="KRM06741.1"/>
    <property type="molecule type" value="Genomic_DNA"/>
</dbReference>
<proteinExistence type="predicted"/>
<protein>
    <recommendedName>
        <fullName evidence="1">HTH cro/C1-type domain-containing protein</fullName>
    </recommendedName>
</protein>
<dbReference type="InterPro" id="IPR010982">
    <property type="entry name" value="Lambda_DNA-bd_dom_sf"/>
</dbReference>
<dbReference type="Proteomes" id="UP000051307">
    <property type="component" value="Unassembled WGS sequence"/>
</dbReference>
<dbReference type="PROSITE" id="PS50943">
    <property type="entry name" value="HTH_CROC1"/>
    <property type="match status" value="1"/>
</dbReference>
<dbReference type="PATRIC" id="fig|1423767.3.peg.1720"/>
<organism evidence="2 3">
    <name type="scientific">Lactobacillus kitasatonis DSM 16761 = JCM 1039</name>
    <dbReference type="NCBI Taxonomy" id="1423767"/>
    <lineage>
        <taxon>Bacteria</taxon>
        <taxon>Bacillati</taxon>
        <taxon>Bacillota</taxon>
        <taxon>Bacilli</taxon>
        <taxon>Lactobacillales</taxon>
        <taxon>Lactobacillaceae</taxon>
        <taxon>Lactobacillus</taxon>
    </lineage>
</organism>
<evidence type="ECO:0000259" key="1">
    <source>
        <dbReference type="PROSITE" id="PS50943"/>
    </source>
</evidence>
<dbReference type="SMART" id="SM00530">
    <property type="entry name" value="HTH_XRE"/>
    <property type="match status" value="1"/>
</dbReference>